<dbReference type="EMBL" id="CP034348">
    <property type="protein sequence ID" value="QGX99624.1"/>
    <property type="molecule type" value="Genomic_DNA"/>
</dbReference>
<proteinExistence type="predicted"/>
<evidence type="ECO:0008006" key="3">
    <source>
        <dbReference type="Google" id="ProtNLM"/>
    </source>
</evidence>
<name>A0A6I6IU56_9RHOB</name>
<gene>
    <name evidence="1" type="ORF">EI983_15665</name>
</gene>
<dbReference type="RefSeq" id="WP_157708305.1">
    <property type="nucleotide sequence ID" value="NZ_CP034348.1"/>
</dbReference>
<evidence type="ECO:0000313" key="2">
    <source>
        <dbReference type="Proteomes" id="UP000428330"/>
    </source>
</evidence>
<dbReference type="OrthoDB" id="7705857at2"/>
<dbReference type="Proteomes" id="UP000428330">
    <property type="component" value="Chromosome"/>
</dbReference>
<protein>
    <recommendedName>
        <fullName evidence="3">Sulfotransferase family protein</fullName>
    </recommendedName>
</protein>
<dbReference type="KEGG" id="rom:EI983_15665"/>
<reference evidence="2" key="1">
    <citation type="submission" date="2018-12" db="EMBL/GenBank/DDBJ databases">
        <title>Complete genome sequence of Roseovarius sp. MME-070.</title>
        <authorList>
            <person name="Nam Y.-D."/>
            <person name="Kang J."/>
            <person name="Chung W.-H."/>
            <person name="Park Y.S."/>
        </authorList>
    </citation>
    <scope>NUCLEOTIDE SEQUENCE [LARGE SCALE GENOMIC DNA]</scope>
    <source>
        <strain evidence="2">MME-070</strain>
    </source>
</reference>
<keyword evidence="2" id="KW-1185">Reference proteome</keyword>
<sequence length="273" mass="29766">MRILLHPGFHKTGTSSLQRGAEARMDVLAPHLRLMVTADVIEAARAARKFSAQPDMTLLRSFAERLAEAVEPLDPSDPRALLISAEDLSGYIPGHHGVAGYDAAPPLMNVATAVLRSHFGPDAEVTIWYTTRTARDWQRSVYWQNLRALRLTQEFEEYRVTLTHAARLGDVVRAVADRLGPRARVTHTPIENCGATPLGPLGAALDLLGIPTDDIAPLPAHNVQPDGAAEELLALNRSDLDDTALADAKREVIRAHRRLGYTHRAPRSDGPGA</sequence>
<organism evidence="1 2">
    <name type="scientific">Roseovarius faecimaris</name>
    <dbReference type="NCBI Taxonomy" id="2494550"/>
    <lineage>
        <taxon>Bacteria</taxon>
        <taxon>Pseudomonadati</taxon>
        <taxon>Pseudomonadota</taxon>
        <taxon>Alphaproteobacteria</taxon>
        <taxon>Rhodobacterales</taxon>
        <taxon>Roseobacteraceae</taxon>
        <taxon>Roseovarius</taxon>
    </lineage>
</organism>
<accession>A0A6I6IU56</accession>
<dbReference type="AlphaFoldDB" id="A0A6I6IU56"/>
<evidence type="ECO:0000313" key="1">
    <source>
        <dbReference type="EMBL" id="QGX99624.1"/>
    </source>
</evidence>